<evidence type="ECO:0000313" key="3">
    <source>
        <dbReference type="Proteomes" id="UP000324222"/>
    </source>
</evidence>
<reference evidence="2 3" key="1">
    <citation type="submission" date="2019-05" db="EMBL/GenBank/DDBJ databases">
        <title>Another draft genome of Portunus trituberculatus and its Hox gene families provides insights of decapod evolution.</title>
        <authorList>
            <person name="Jeong J.-H."/>
            <person name="Song I."/>
            <person name="Kim S."/>
            <person name="Choi T."/>
            <person name="Kim D."/>
            <person name="Ryu S."/>
            <person name="Kim W."/>
        </authorList>
    </citation>
    <scope>NUCLEOTIDE SEQUENCE [LARGE SCALE GENOMIC DNA]</scope>
    <source>
        <tissue evidence="2">Muscle</tissue>
    </source>
</reference>
<protein>
    <submittedName>
        <fullName evidence="2">Uncharacterized protein</fullName>
    </submittedName>
</protein>
<evidence type="ECO:0000313" key="2">
    <source>
        <dbReference type="EMBL" id="MPC60734.1"/>
    </source>
</evidence>
<feature type="compositionally biased region" description="Low complexity" evidence="1">
    <location>
        <begin position="54"/>
        <end position="68"/>
    </location>
</feature>
<dbReference type="Proteomes" id="UP000324222">
    <property type="component" value="Unassembled WGS sequence"/>
</dbReference>
<feature type="region of interest" description="Disordered" evidence="1">
    <location>
        <begin position="39"/>
        <end position="78"/>
    </location>
</feature>
<organism evidence="2 3">
    <name type="scientific">Portunus trituberculatus</name>
    <name type="common">Swimming crab</name>
    <name type="synonym">Neptunus trituberculatus</name>
    <dbReference type="NCBI Taxonomy" id="210409"/>
    <lineage>
        <taxon>Eukaryota</taxon>
        <taxon>Metazoa</taxon>
        <taxon>Ecdysozoa</taxon>
        <taxon>Arthropoda</taxon>
        <taxon>Crustacea</taxon>
        <taxon>Multicrustacea</taxon>
        <taxon>Malacostraca</taxon>
        <taxon>Eumalacostraca</taxon>
        <taxon>Eucarida</taxon>
        <taxon>Decapoda</taxon>
        <taxon>Pleocyemata</taxon>
        <taxon>Brachyura</taxon>
        <taxon>Eubrachyura</taxon>
        <taxon>Portunoidea</taxon>
        <taxon>Portunidae</taxon>
        <taxon>Portuninae</taxon>
        <taxon>Portunus</taxon>
    </lineage>
</organism>
<name>A0A5B7GVY5_PORTR</name>
<sequence length="127" mass="14222">MTHHVPRKHPTCPYLRVIVASLRYPSKERTVRRLKYRGADGGFKSTEGKLNAVSSSELSSESLSSSSLTGRSTRKSHSEAARAFLWVFVLRLKESTGRLMELYITRLTPSTVSTIRLIEVFLAHSAS</sequence>
<comment type="caution">
    <text evidence="2">The sequence shown here is derived from an EMBL/GenBank/DDBJ whole genome shotgun (WGS) entry which is preliminary data.</text>
</comment>
<dbReference type="EMBL" id="VSRR010017840">
    <property type="protein sequence ID" value="MPC60734.1"/>
    <property type="molecule type" value="Genomic_DNA"/>
</dbReference>
<evidence type="ECO:0000256" key="1">
    <source>
        <dbReference type="SAM" id="MobiDB-lite"/>
    </source>
</evidence>
<keyword evidence="3" id="KW-1185">Reference proteome</keyword>
<proteinExistence type="predicted"/>
<accession>A0A5B7GVY5</accession>
<dbReference type="AlphaFoldDB" id="A0A5B7GVY5"/>
<gene>
    <name evidence="2" type="ORF">E2C01_054790</name>
</gene>